<dbReference type="Gene3D" id="3.40.50.150">
    <property type="entry name" value="Vaccinia Virus protein VP39"/>
    <property type="match status" value="1"/>
</dbReference>
<dbReference type="Proteomes" id="UP000008141">
    <property type="component" value="Unassembled WGS sequence"/>
</dbReference>
<dbReference type="GeneID" id="17350687"/>
<dbReference type="KEGG" id="cvr:CHLNCDRAFT_141285"/>
<keyword evidence="2" id="KW-1185">Reference proteome</keyword>
<dbReference type="eggNOG" id="ENOG502S9J2">
    <property type="taxonomic scope" value="Eukaryota"/>
</dbReference>
<proteinExistence type="predicted"/>
<dbReference type="EMBL" id="GL433866">
    <property type="protein sequence ID" value="EFN51254.1"/>
    <property type="molecule type" value="Genomic_DNA"/>
</dbReference>
<evidence type="ECO:0000313" key="1">
    <source>
        <dbReference type="EMBL" id="EFN51254.1"/>
    </source>
</evidence>
<dbReference type="InterPro" id="IPR029063">
    <property type="entry name" value="SAM-dependent_MTases_sf"/>
</dbReference>
<gene>
    <name evidence="1" type="ORF">CHLNCDRAFT_141285</name>
</gene>
<dbReference type="InParanoid" id="E1ZSJ0"/>
<dbReference type="SUPFAM" id="SSF53335">
    <property type="entry name" value="S-adenosyl-L-methionine-dependent methyltransferases"/>
    <property type="match status" value="1"/>
</dbReference>
<dbReference type="RefSeq" id="XP_005843356.1">
    <property type="nucleotide sequence ID" value="XM_005843294.1"/>
</dbReference>
<dbReference type="AlphaFoldDB" id="E1ZSJ0"/>
<accession>E1ZSJ0</accession>
<evidence type="ECO:0008006" key="3">
    <source>
        <dbReference type="Google" id="ProtNLM"/>
    </source>
</evidence>
<sequence length="205" mass="23392">MLAYQKLLDSKADRGEIVGNILWFPWQVFYYAAHASNPCVKTICEIGFGAGHSTLLYLSVNKDAVLYTFDIFELGPFQDAAVEFHKSVPHARRWHRIKGDSQQTVPKFASENPGVKCDIVHVDGWHESPVVYNDIKNFRLLAHQETVVLIDDANEAPTQGDMQQAVDKGVTEEWECMDARDETDERFASQPIWPKRFCTTRYILA</sequence>
<reference evidence="1 2" key="1">
    <citation type="journal article" date="2010" name="Plant Cell">
        <title>The Chlorella variabilis NC64A genome reveals adaptation to photosymbiosis, coevolution with viruses, and cryptic sex.</title>
        <authorList>
            <person name="Blanc G."/>
            <person name="Duncan G."/>
            <person name="Agarkova I."/>
            <person name="Borodovsky M."/>
            <person name="Gurnon J."/>
            <person name="Kuo A."/>
            <person name="Lindquist E."/>
            <person name="Lucas S."/>
            <person name="Pangilinan J."/>
            <person name="Polle J."/>
            <person name="Salamov A."/>
            <person name="Terry A."/>
            <person name="Yamada T."/>
            <person name="Dunigan D.D."/>
            <person name="Grigoriev I.V."/>
            <person name="Claverie J.M."/>
            <person name="Van Etten J.L."/>
        </authorList>
    </citation>
    <scope>NUCLEOTIDE SEQUENCE [LARGE SCALE GENOMIC DNA]</scope>
    <source>
        <strain evidence="1 2">NC64A</strain>
    </source>
</reference>
<name>E1ZSJ0_CHLVA</name>
<dbReference type="OrthoDB" id="197577at2759"/>
<evidence type="ECO:0000313" key="2">
    <source>
        <dbReference type="Proteomes" id="UP000008141"/>
    </source>
</evidence>
<dbReference type="Pfam" id="PF13578">
    <property type="entry name" value="Methyltransf_24"/>
    <property type="match status" value="1"/>
</dbReference>
<protein>
    <recommendedName>
        <fullName evidence="3">Class I SAM-dependent methyltransferase</fullName>
    </recommendedName>
</protein>
<organism evidence="2">
    <name type="scientific">Chlorella variabilis</name>
    <name type="common">Green alga</name>
    <dbReference type="NCBI Taxonomy" id="554065"/>
    <lineage>
        <taxon>Eukaryota</taxon>
        <taxon>Viridiplantae</taxon>
        <taxon>Chlorophyta</taxon>
        <taxon>core chlorophytes</taxon>
        <taxon>Trebouxiophyceae</taxon>
        <taxon>Chlorellales</taxon>
        <taxon>Chlorellaceae</taxon>
        <taxon>Chlorella clade</taxon>
        <taxon>Chlorella</taxon>
    </lineage>
</organism>